<gene>
    <name evidence="1" type="ORF">AZE42_13129</name>
</gene>
<dbReference type="Proteomes" id="UP000183567">
    <property type="component" value="Unassembled WGS sequence"/>
</dbReference>
<accession>A0A1J8PTA0</accession>
<organism evidence="1 2">
    <name type="scientific">Rhizopogon vesiculosus</name>
    <dbReference type="NCBI Taxonomy" id="180088"/>
    <lineage>
        <taxon>Eukaryota</taxon>
        <taxon>Fungi</taxon>
        <taxon>Dikarya</taxon>
        <taxon>Basidiomycota</taxon>
        <taxon>Agaricomycotina</taxon>
        <taxon>Agaricomycetes</taxon>
        <taxon>Agaricomycetidae</taxon>
        <taxon>Boletales</taxon>
        <taxon>Suillineae</taxon>
        <taxon>Rhizopogonaceae</taxon>
        <taxon>Rhizopogon</taxon>
    </lineage>
</organism>
<dbReference type="AlphaFoldDB" id="A0A1J8PTA0"/>
<sequence>MKEDILISQLQATGRYSKET</sequence>
<reference evidence="1 2" key="1">
    <citation type="submission" date="2016-03" db="EMBL/GenBank/DDBJ databases">
        <title>Comparative genomics of the ectomycorrhizal sister species Rhizopogon vinicolor and Rhizopogon vesiculosus (Basidiomycota: Boletales) reveals a divergence of the mating type B locus.</title>
        <authorList>
            <person name="Mujic A.B."/>
            <person name="Kuo A."/>
            <person name="Tritt A."/>
            <person name="Lipzen A."/>
            <person name="Chen C."/>
            <person name="Johnson J."/>
            <person name="Sharma A."/>
            <person name="Barry K."/>
            <person name="Grigoriev I.V."/>
            <person name="Spatafora J.W."/>
        </authorList>
    </citation>
    <scope>NUCLEOTIDE SEQUENCE [LARGE SCALE GENOMIC DNA]</scope>
    <source>
        <strain evidence="1 2">AM-OR11-056</strain>
    </source>
</reference>
<evidence type="ECO:0000313" key="2">
    <source>
        <dbReference type="Proteomes" id="UP000183567"/>
    </source>
</evidence>
<dbReference type="EMBL" id="LVVM01005293">
    <property type="protein sequence ID" value="OJA10987.1"/>
    <property type="molecule type" value="Genomic_DNA"/>
</dbReference>
<keyword evidence="2" id="KW-1185">Reference proteome</keyword>
<proteinExistence type="predicted"/>
<comment type="caution">
    <text evidence="1">The sequence shown here is derived from an EMBL/GenBank/DDBJ whole genome shotgun (WGS) entry which is preliminary data.</text>
</comment>
<name>A0A1J8PTA0_9AGAM</name>
<protein>
    <submittedName>
        <fullName evidence="1">Uncharacterized protein</fullName>
    </submittedName>
</protein>
<evidence type="ECO:0000313" key="1">
    <source>
        <dbReference type="EMBL" id="OJA10987.1"/>
    </source>
</evidence>